<feature type="region of interest" description="Disordered" evidence="1">
    <location>
        <begin position="33"/>
        <end position="69"/>
    </location>
</feature>
<accession>A0A7N0SX26</accession>
<evidence type="ECO:0000313" key="2">
    <source>
        <dbReference type="EnsemblPlants" id="Kaladp0011s0972.1.v1.1"/>
    </source>
</evidence>
<keyword evidence="3" id="KW-1185">Reference proteome</keyword>
<evidence type="ECO:0000256" key="1">
    <source>
        <dbReference type="SAM" id="MobiDB-lite"/>
    </source>
</evidence>
<organism evidence="2 3">
    <name type="scientific">Kalanchoe fedtschenkoi</name>
    <name type="common">Lavender scallops</name>
    <name type="synonym">South American air plant</name>
    <dbReference type="NCBI Taxonomy" id="63787"/>
    <lineage>
        <taxon>Eukaryota</taxon>
        <taxon>Viridiplantae</taxon>
        <taxon>Streptophyta</taxon>
        <taxon>Embryophyta</taxon>
        <taxon>Tracheophyta</taxon>
        <taxon>Spermatophyta</taxon>
        <taxon>Magnoliopsida</taxon>
        <taxon>eudicotyledons</taxon>
        <taxon>Gunneridae</taxon>
        <taxon>Pentapetalae</taxon>
        <taxon>Saxifragales</taxon>
        <taxon>Crassulaceae</taxon>
        <taxon>Kalanchoe</taxon>
    </lineage>
</organism>
<evidence type="ECO:0000313" key="3">
    <source>
        <dbReference type="Proteomes" id="UP000594263"/>
    </source>
</evidence>
<dbReference type="Gramene" id="Kaladp0011s0972.1.v1.1">
    <property type="protein sequence ID" value="Kaladp0011s0972.1.v1.1"/>
    <property type="gene ID" value="Kaladp0011s0972.v1.1"/>
</dbReference>
<name>A0A7N0SX26_KALFE</name>
<reference evidence="2" key="1">
    <citation type="submission" date="2021-01" db="UniProtKB">
        <authorList>
            <consortium name="EnsemblPlants"/>
        </authorList>
    </citation>
    <scope>IDENTIFICATION</scope>
</reference>
<sequence>MSEKAPSRKEERFGVICICKKTDFYLEGGAKNRGLKQERESKARNARQVRATSGLMGHGRGHRVLEREG</sequence>
<dbReference type="EnsemblPlants" id="Kaladp0011s0972.1.v1.1">
    <property type="protein sequence ID" value="Kaladp0011s0972.1.v1.1"/>
    <property type="gene ID" value="Kaladp0011s0972.v1.1"/>
</dbReference>
<protein>
    <submittedName>
        <fullName evidence="2">Uncharacterized protein</fullName>
    </submittedName>
</protein>
<proteinExistence type="predicted"/>
<dbReference type="Proteomes" id="UP000594263">
    <property type="component" value="Unplaced"/>
</dbReference>
<dbReference type="AlphaFoldDB" id="A0A7N0SX26"/>